<name>A0ABN7SVB1_OIKDI</name>
<gene>
    <name evidence="2" type="ORF">OKIOD_LOCUS10559</name>
</gene>
<feature type="region of interest" description="Disordered" evidence="1">
    <location>
        <begin position="45"/>
        <end position="65"/>
    </location>
</feature>
<evidence type="ECO:0000313" key="3">
    <source>
        <dbReference type="Proteomes" id="UP001158576"/>
    </source>
</evidence>
<protein>
    <submittedName>
        <fullName evidence="2">Oidioi.mRNA.OKI2018_I69.chr1.g1794.t1.cds</fullName>
    </submittedName>
</protein>
<sequence>MSGRMTMDIRPDMDSHYRNAITMESFPDEEIPRALAAAQKSVGNLGGSGHYRGDDREVTAGGPRNEMDREALVKVLALIGNRASKVNFKFRADQNLRVDVNCWMVQFKSALQSAGGNGNYYFSMGRTPLFNRDSPKISVSVEQLSSKDQHVYSSEELTSELVDCHDQENWSPVSHTYPQPQKQQVKFQRTDGEFIRLNVTIVGPRPPY</sequence>
<keyword evidence="3" id="KW-1185">Reference proteome</keyword>
<accession>A0ABN7SVB1</accession>
<reference evidence="2 3" key="1">
    <citation type="submission" date="2021-04" db="EMBL/GenBank/DDBJ databases">
        <authorList>
            <person name="Bliznina A."/>
        </authorList>
    </citation>
    <scope>NUCLEOTIDE SEQUENCE [LARGE SCALE GENOMIC DNA]</scope>
</reference>
<proteinExistence type="predicted"/>
<organism evidence="2 3">
    <name type="scientific">Oikopleura dioica</name>
    <name type="common">Tunicate</name>
    <dbReference type="NCBI Taxonomy" id="34765"/>
    <lineage>
        <taxon>Eukaryota</taxon>
        <taxon>Metazoa</taxon>
        <taxon>Chordata</taxon>
        <taxon>Tunicata</taxon>
        <taxon>Appendicularia</taxon>
        <taxon>Copelata</taxon>
        <taxon>Oikopleuridae</taxon>
        <taxon>Oikopleura</taxon>
    </lineage>
</organism>
<dbReference type="EMBL" id="OU015566">
    <property type="protein sequence ID" value="CAG5105057.1"/>
    <property type="molecule type" value="Genomic_DNA"/>
</dbReference>
<dbReference type="Proteomes" id="UP001158576">
    <property type="component" value="Chromosome 1"/>
</dbReference>
<evidence type="ECO:0000313" key="2">
    <source>
        <dbReference type="EMBL" id="CAG5105057.1"/>
    </source>
</evidence>
<evidence type="ECO:0000256" key="1">
    <source>
        <dbReference type="SAM" id="MobiDB-lite"/>
    </source>
</evidence>